<evidence type="ECO:0000256" key="7">
    <source>
        <dbReference type="ARBA" id="ARBA00023136"/>
    </source>
</evidence>
<dbReference type="GO" id="GO:0016020">
    <property type="term" value="C:membrane"/>
    <property type="evidence" value="ECO:0007669"/>
    <property type="project" value="UniProtKB-SubCell"/>
</dbReference>
<dbReference type="InterPro" id="IPR002524">
    <property type="entry name" value="Cation_efflux"/>
</dbReference>
<dbReference type="PANTHER" id="PTHR45755">
    <property type="match status" value="1"/>
</dbReference>
<dbReference type="GO" id="GO:1904257">
    <property type="term" value="P:zinc ion import into Golgi lumen"/>
    <property type="evidence" value="ECO:0007669"/>
    <property type="project" value="TreeGrafter"/>
</dbReference>
<comment type="subcellular location">
    <subcellularLocation>
        <location evidence="1">Membrane</location>
        <topology evidence="1">Multi-pass membrane protein</topology>
    </subcellularLocation>
</comment>
<feature type="transmembrane region" description="Helical" evidence="9">
    <location>
        <begin position="745"/>
        <end position="763"/>
    </location>
</feature>
<dbReference type="AlphaFoldDB" id="W3VFA6"/>
<feature type="region of interest" description="Disordered" evidence="8">
    <location>
        <begin position="61"/>
        <end position="93"/>
    </location>
</feature>
<evidence type="ECO:0000256" key="9">
    <source>
        <dbReference type="SAM" id="Phobius"/>
    </source>
</evidence>
<accession>W3VFA6</accession>
<sequence>MPASFQGRAKKIGIAAPTRLTTTNRPTTLDHTLHSAGESRAVLALQAGILTVTRAPVGKAMSSPYTTTPDARSRGKVRMEPLASPSRSTSAASSSLLGFPIPTDLLLGLLLNKTLLASAALLVRSWLSSTHTETMHSVLASDVSPAGTLSDLTSLIGTTWAARAGPSSWAIATLVFFIAALVQGVWFKAWQWLPAVKRVDKRRLCILAAITFAQLLVWLMALRKLDAVNVIIFTQYCEIWAVDLAKSLRGRSYGGYTTLFALAISFLSSISNSASLPSSTLDYPVHILEMYADADLPDSLRRNRPAGLASPSQLRAASAAVEASAASFSVFGTLTGHAYLLIFALLTIEKESALLSASRDTGGRRRAGIVATIVASAFTLPASLLLGLFGFSTLPSLDSLLASTTGSTTTSMGHLPAYLAISFGVVILEPLVSTSIESHASTKDRIAHGWPLAVLASFAIGFVGFGYRPQWSQIVVALLVGQALRTILKNSPDHASSRFSSSDAETEATRSGSVAAKTPDVSALQELVESMSSAATATRRTVKVILANPDSRKIFQFLMLNLAFMGVQLLWGVWTNSLGLISDAIHMFFDCAAIGMGLFASVMATWPTDSTFTYGYGRVETLSGFANGIFLILISIFIVFEAVQRIIEPPVMNSNTQLLIVSSMGLAVNLFGMWATGGHHHHGHSHGHGHDHGHGHGHGHDHGHGHSHNMMGVYLHVMADTLGSVGVIISTLLIGQFGWTGFDPIASLFIAFMIVGSVIPLVLESGRILCLEVGEHRETEMSEALEALRSINGVVSYHSPRFWPKDAETLVGVIRVQVVWPLDGEHAHAHSHDHKRDHSHGHDHNHGHAHHDYKHDPSHGHGHTHGHTHGHDHGHDNDHDHDHEHGHGHFHASEHASSTAVTPEAMARAIENALKARIHGLDSVAVQLEKVASGATATGSPGGATPMSASPSYSSAYEGSPLAVRSNGAHGLSPITAHRHHH</sequence>
<feature type="transmembrane region" description="Helical" evidence="9">
    <location>
        <begin position="625"/>
        <end position="647"/>
    </location>
</feature>
<dbReference type="Pfam" id="PF01545">
    <property type="entry name" value="Cation_efflux"/>
    <property type="match status" value="1"/>
</dbReference>
<gene>
    <name evidence="11" type="ORF">PaG_05512</name>
</gene>
<feature type="transmembrane region" description="Helical" evidence="9">
    <location>
        <begin position="585"/>
        <end position="604"/>
    </location>
</feature>
<dbReference type="OrthoDB" id="78669at2759"/>
<dbReference type="InterPro" id="IPR045316">
    <property type="entry name" value="Msc2-like"/>
</dbReference>
<evidence type="ECO:0000256" key="5">
    <source>
        <dbReference type="ARBA" id="ARBA00022989"/>
    </source>
</evidence>
<feature type="transmembrane region" description="Helical" evidence="9">
    <location>
        <begin position="659"/>
        <end position="676"/>
    </location>
</feature>
<feature type="transmembrane region" description="Helical" evidence="9">
    <location>
        <begin position="415"/>
        <end position="434"/>
    </location>
</feature>
<dbReference type="InterPro" id="IPR027469">
    <property type="entry name" value="Cation_efflux_TMD_sf"/>
</dbReference>
<feature type="compositionally biased region" description="Basic and acidic residues" evidence="8">
    <location>
        <begin position="869"/>
        <end position="894"/>
    </location>
</feature>
<keyword evidence="3" id="KW-0813">Transport</keyword>
<feature type="transmembrane region" description="Helical" evidence="9">
    <location>
        <begin position="446"/>
        <end position="465"/>
    </location>
</feature>
<dbReference type="Proteomes" id="UP000019462">
    <property type="component" value="Unassembled WGS sequence"/>
</dbReference>
<feature type="region of interest" description="Disordered" evidence="8">
    <location>
        <begin position="935"/>
        <end position="958"/>
    </location>
</feature>
<dbReference type="EMBL" id="AWNI01000037">
    <property type="protein sequence ID" value="ETS60318.1"/>
    <property type="molecule type" value="Genomic_DNA"/>
</dbReference>
<keyword evidence="7 9" id="KW-0472">Membrane</keyword>
<dbReference type="SUPFAM" id="SSF161111">
    <property type="entry name" value="Cation efflux protein transmembrane domain-like"/>
    <property type="match status" value="1"/>
</dbReference>
<dbReference type="Gene3D" id="1.20.1510.10">
    <property type="entry name" value="Cation efflux protein transmembrane domain"/>
    <property type="match status" value="1"/>
</dbReference>
<feature type="region of interest" description="Disordered" evidence="8">
    <location>
        <begin position="827"/>
        <end position="902"/>
    </location>
</feature>
<evidence type="ECO:0000256" key="2">
    <source>
        <dbReference type="ARBA" id="ARBA00008873"/>
    </source>
</evidence>
<evidence type="ECO:0000256" key="8">
    <source>
        <dbReference type="SAM" id="MobiDB-lite"/>
    </source>
</evidence>
<dbReference type="FunFam" id="1.20.1510.10:FF:000039">
    <property type="entry name" value="Related to zinc transporter"/>
    <property type="match status" value="1"/>
</dbReference>
<feature type="compositionally biased region" description="Basic and acidic residues" evidence="8">
    <location>
        <begin position="827"/>
        <end position="846"/>
    </location>
</feature>
<comment type="caution">
    <text evidence="11">The sequence shown here is derived from an EMBL/GenBank/DDBJ whole genome shotgun (WGS) entry which is preliminary data.</text>
</comment>
<feature type="transmembrane region" description="Helical" evidence="9">
    <location>
        <begin position="202"/>
        <end position="221"/>
    </location>
</feature>
<dbReference type="GO" id="GO:0006882">
    <property type="term" value="P:intracellular zinc ion homeostasis"/>
    <property type="evidence" value="ECO:0007669"/>
    <property type="project" value="InterPro"/>
</dbReference>
<organism evidence="11 12">
    <name type="scientific">Moesziomyces aphidis</name>
    <name type="common">Pseudozyma aphidis</name>
    <dbReference type="NCBI Taxonomy" id="84754"/>
    <lineage>
        <taxon>Eukaryota</taxon>
        <taxon>Fungi</taxon>
        <taxon>Dikarya</taxon>
        <taxon>Basidiomycota</taxon>
        <taxon>Ustilaginomycotina</taxon>
        <taxon>Ustilaginomycetes</taxon>
        <taxon>Ustilaginales</taxon>
        <taxon>Ustilaginaceae</taxon>
        <taxon>Moesziomyces</taxon>
    </lineage>
</organism>
<dbReference type="GO" id="GO:0005385">
    <property type="term" value="F:zinc ion transmembrane transporter activity"/>
    <property type="evidence" value="ECO:0007669"/>
    <property type="project" value="InterPro"/>
</dbReference>
<name>W3VFA6_MOEAP</name>
<dbReference type="HOGENOM" id="CLU_012540_0_0_1"/>
<evidence type="ECO:0000313" key="11">
    <source>
        <dbReference type="EMBL" id="ETS60318.1"/>
    </source>
</evidence>
<reference evidence="11 12" key="1">
    <citation type="journal article" date="2014" name="Genome Announc.">
        <title>Genome sequence of the basidiomycetous fungus Pseudozyma aphidis DSM70725, an efficient producer of biosurfactant mannosylerythritol lipids.</title>
        <authorList>
            <person name="Lorenz S."/>
            <person name="Guenther M."/>
            <person name="Grumaz C."/>
            <person name="Rupp S."/>
            <person name="Zibek S."/>
            <person name="Sohn K."/>
        </authorList>
    </citation>
    <scope>NUCLEOTIDE SEQUENCE [LARGE SCALE GENOMIC DNA]</scope>
    <source>
        <strain evidence="12">ATCC 32657 / CBS 517.83 / DSM 70725 / JCM 10318 / NBRC 10182 / NRRL Y-7954 / St-0401</strain>
    </source>
</reference>
<evidence type="ECO:0000256" key="6">
    <source>
        <dbReference type="ARBA" id="ARBA00023065"/>
    </source>
</evidence>
<feature type="transmembrane region" description="Helical" evidence="9">
    <location>
        <begin position="369"/>
        <end position="395"/>
    </location>
</feature>
<evidence type="ECO:0000259" key="10">
    <source>
        <dbReference type="Pfam" id="PF01545"/>
    </source>
</evidence>
<feature type="domain" description="Cation efflux protein transmembrane" evidence="10">
    <location>
        <begin position="556"/>
        <end position="770"/>
    </location>
</feature>
<keyword evidence="5 9" id="KW-1133">Transmembrane helix</keyword>
<feature type="transmembrane region" description="Helical" evidence="9">
    <location>
        <begin position="328"/>
        <end position="348"/>
    </location>
</feature>
<keyword evidence="4 9" id="KW-0812">Transmembrane</keyword>
<dbReference type="InterPro" id="IPR058533">
    <property type="entry name" value="Cation_efflux_TM"/>
</dbReference>
<feature type="transmembrane region" description="Helical" evidence="9">
    <location>
        <begin position="713"/>
        <end position="739"/>
    </location>
</feature>
<feature type="region of interest" description="Disordered" evidence="8">
    <location>
        <begin position="681"/>
        <end position="705"/>
    </location>
</feature>
<keyword evidence="12" id="KW-1185">Reference proteome</keyword>
<dbReference type="PANTHER" id="PTHR45755:SF4">
    <property type="entry name" value="ZINC TRANSPORTER 7"/>
    <property type="match status" value="1"/>
</dbReference>
<comment type="similarity">
    <text evidence="2">Belongs to the cation diffusion facilitator (CDF) transporter (TC 2.A.4) family. SLC30A subfamily.</text>
</comment>
<keyword evidence="6" id="KW-0406">Ion transport</keyword>
<dbReference type="NCBIfam" id="TIGR01297">
    <property type="entry name" value="CDF"/>
    <property type="match status" value="1"/>
</dbReference>
<evidence type="ECO:0000256" key="4">
    <source>
        <dbReference type="ARBA" id="ARBA00022692"/>
    </source>
</evidence>
<feature type="compositionally biased region" description="Basic and acidic residues" evidence="8">
    <location>
        <begin position="688"/>
        <end position="704"/>
    </location>
</feature>
<feature type="compositionally biased region" description="Low complexity" evidence="8">
    <location>
        <begin position="82"/>
        <end position="93"/>
    </location>
</feature>
<dbReference type="GO" id="GO:0031410">
    <property type="term" value="C:cytoplasmic vesicle"/>
    <property type="evidence" value="ECO:0007669"/>
    <property type="project" value="TreeGrafter"/>
</dbReference>
<dbReference type="GO" id="GO:0005794">
    <property type="term" value="C:Golgi apparatus"/>
    <property type="evidence" value="ECO:0007669"/>
    <property type="project" value="TreeGrafter"/>
</dbReference>
<feature type="transmembrane region" description="Helical" evidence="9">
    <location>
        <begin position="554"/>
        <end position="573"/>
    </location>
</feature>
<feature type="transmembrane region" description="Helical" evidence="9">
    <location>
        <begin position="169"/>
        <end position="190"/>
    </location>
</feature>
<evidence type="ECO:0000313" key="12">
    <source>
        <dbReference type="Proteomes" id="UP000019462"/>
    </source>
</evidence>
<feature type="region of interest" description="Disordered" evidence="8">
    <location>
        <begin position="492"/>
        <end position="517"/>
    </location>
</feature>
<protein>
    <recommendedName>
        <fullName evidence="10">Cation efflux protein transmembrane domain-containing protein</fullName>
    </recommendedName>
</protein>
<proteinExistence type="inferred from homology"/>
<evidence type="ECO:0000256" key="1">
    <source>
        <dbReference type="ARBA" id="ARBA00004141"/>
    </source>
</evidence>
<evidence type="ECO:0000256" key="3">
    <source>
        <dbReference type="ARBA" id="ARBA00022448"/>
    </source>
</evidence>